<evidence type="ECO:0000313" key="2">
    <source>
        <dbReference type="Proteomes" id="UP001291999"/>
    </source>
</evidence>
<comment type="caution">
    <text evidence="1">The sequence shown here is derived from an EMBL/GenBank/DDBJ whole genome shotgun (WGS) entry which is preliminary data.</text>
</comment>
<proteinExistence type="predicted"/>
<organism evidence="1 2">
    <name type="scientific">Nocardioides renjunii</name>
    <dbReference type="NCBI Taxonomy" id="3095075"/>
    <lineage>
        <taxon>Bacteria</taxon>
        <taxon>Bacillati</taxon>
        <taxon>Actinomycetota</taxon>
        <taxon>Actinomycetes</taxon>
        <taxon>Propionibacteriales</taxon>
        <taxon>Nocardioidaceae</taxon>
        <taxon>Nocardioides</taxon>
    </lineage>
</organism>
<dbReference type="Pfam" id="PF21853">
    <property type="entry name" value="DUF6912"/>
    <property type="match status" value="1"/>
</dbReference>
<accession>A0ABU5K632</accession>
<keyword evidence="2" id="KW-1185">Reference proteome</keyword>
<dbReference type="Proteomes" id="UP001291999">
    <property type="component" value="Unassembled WGS sequence"/>
</dbReference>
<dbReference type="InterPro" id="IPR054206">
    <property type="entry name" value="DUF6912"/>
</dbReference>
<name>A0ABU5K632_9ACTN</name>
<dbReference type="RefSeq" id="WP_322422899.1">
    <property type="nucleotide sequence ID" value="NZ_JAXQPW010000001.1"/>
</dbReference>
<sequence length="176" mass="19197">MTTRVFVVGAWDAVLEWHGVLAATGDDEPQELAWPGFAVTDALRAALPGLDEEELEHYAMTDAAQASLGSFSDEGEPMRRLVIAVDTDAVTPGFPDPAGWRALDREHPGLVTATFGFPHDVAAWMVDTEDAAEDVRRASAAYRLEQEDAAEVAQKCLRHELAWFTSGETETVMQLP</sequence>
<dbReference type="EMBL" id="JAXQPW010000001">
    <property type="protein sequence ID" value="MDZ5660337.1"/>
    <property type="molecule type" value="Genomic_DNA"/>
</dbReference>
<gene>
    <name evidence="1" type="ORF">SFC79_01060</name>
</gene>
<evidence type="ECO:0000313" key="1">
    <source>
        <dbReference type="EMBL" id="MDZ5660337.1"/>
    </source>
</evidence>
<reference evidence="1 2" key="1">
    <citation type="submission" date="2023-11" db="EMBL/GenBank/DDBJ databases">
        <title>Novel species in genus Nocardioides.</title>
        <authorList>
            <person name="Zhou H."/>
        </authorList>
    </citation>
    <scope>NUCLEOTIDE SEQUENCE [LARGE SCALE GENOMIC DNA]</scope>
    <source>
        <strain evidence="1 2">S-58</strain>
    </source>
</reference>
<protein>
    <submittedName>
        <fullName evidence="1">Uncharacterized protein</fullName>
    </submittedName>
</protein>